<sequence>MTPCCVLRAPPPPANGGERPHHGTYSPTPNAGAIGGHSLPSTEEIQGMFQRPTVLSHHHHQYHWMHTDLRSARVALAPRLARLTPNRRAGDSTVSGFSNHTTAIEICNAQH</sequence>
<proteinExistence type="predicted"/>
<comment type="caution">
    <text evidence="2">The sequence shown here is derived from an EMBL/GenBank/DDBJ whole genome shotgun (WGS) entry which is preliminary data.</text>
</comment>
<accession>A0A8H6JYN3</accession>
<evidence type="ECO:0000313" key="3">
    <source>
        <dbReference type="Proteomes" id="UP000652219"/>
    </source>
</evidence>
<dbReference type="Proteomes" id="UP000652219">
    <property type="component" value="Unassembled WGS sequence"/>
</dbReference>
<reference evidence="2 3" key="1">
    <citation type="journal article" date="2020" name="Phytopathology">
        <title>Genome Sequence Resources of Colletotrichum truncatum, C. plurivorum, C. musicola, and C. sojae: Four Species Pathogenic to Soybean (Glycine max).</title>
        <authorList>
            <person name="Rogerio F."/>
            <person name="Boufleur T.R."/>
            <person name="Ciampi-Guillardi M."/>
            <person name="Sukno S.A."/>
            <person name="Thon M.R."/>
            <person name="Massola Junior N.S."/>
            <person name="Baroncelli R."/>
        </authorList>
    </citation>
    <scope>NUCLEOTIDE SEQUENCE [LARGE SCALE GENOMIC DNA]</scope>
    <source>
        <strain evidence="2 3">LFN0009</strain>
    </source>
</reference>
<evidence type="ECO:0000313" key="2">
    <source>
        <dbReference type="EMBL" id="KAF6821515.1"/>
    </source>
</evidence>
<gene>
    <name evidence="2" type="ORF">CSOJ01_00018</name>
</gene>
<name>A0A8H6JYN3_9PEZI</name>
<dbReference type="EMBL" id="WIGN01000001">
    <property type="protein sequence ID" value="KAF6821515.1"/>
    <property type="molecule type" value="Genomic_DNA"/>
</dbReference>
<evidence type="ECO:0000256" key="1">
    <source>
        <dbReference type="SAM" id="MobiDB-lite"/>
    </source>
</evidence>
<protein>
    <submittedName>
        <fullName evidence="2">Uncharacterized protein</fullName>
    </submittedName>
</protein>
<keyword evidence="3" id="KW-1185">Reference proteome</keyword>
<dbReference type="AlphaFoldDB" id="A0A8H6JYN3"/>
<organism evidence="2 3">
    <name type="scientific">Colletotrichum sojae</name>
    <dbReference type="NCBI Taxonomy" id="2175907"/>
    <lineage>
        <taxon>Eukaryota</taxon>
        <taxon>Fungi</taxon>
        <taxon>Dikarya</taxon>
        <taxon>Ascomycota</taxon>
        <taxon>Pezizomycotina</taxon>
        <taxon>Sordariomycetes</taxon>
        <taxon>Hypocreomycetidae</taxon>
        <taxon>Glomerellales</taxon>
        <taxon>Glomerellaceae</taxon>
        <taxon>Colletotrichum</taxon>
        <taxon>Colletotrichum orchidearum species complex</taxon>
    </lineage>
</organism>
<feature type="region of interest" description="Disordered" evidence="1">
    <location>
        <begin position="1"/>
        <end position="40"/>
    </location>
</feature>